<evidence type="ECO:0000256" key="1">
    <source>
        <dbReference type="ARBA" id="ARBA00001478"/>
    </source>
</evidence>
<dbReference type="CDD" id="cd03791">
    <property type="entry name" value="GT5_Glycogen_synthase_DULL1-like"/>
    <property type="match status" value="1"/>
</dbReference>
<dbReference type="GO" id="GO:0009011">
    <property type="term" value="F:alpha-1,4-glucan glucosyltransferase (ADP-glucose donor) activity"/>
    <property type="evidence" value="ECO:0007669"/>
    <property type="project" value="UniProtKB-UniRule"/>
</dbReference>
<evidence type="ECO:0000259" key="8">
    <source>
        <dbReference type="Pfam" id="PF00534"/>
    </source>
</evidence>
<dbReference type="EMBL" id="JACOSL010000043">
    <property type="protein sequence ID" value="MBI1756905.1"/>
    <property type="molecule type" value="Genomic_DNA"/>
</dbReference>
<feature type="domain" description="Glycosyl transferase family 1" evidence="8">
    <location>
        <begin position="295"/>
        <end position="444"/>
    </location>
</feature>
<dbReference type="Pfam" id="PF00534">
    <property type="entry name" value="Glycos_transf_1"/>
    <property type="match status" value="1"/>
</dbReference>
<dbReference type="Gene3D" id="3.40.50.2000">
    <property type="entry name" value="Glycogen Phosphorylase B"/>
    <property type="match status" value="2"/>
</dbReference>
<dbReference type="PANTHER" id="PTHR45825">
    <property type="entry name" value="GRANULE-BOUND STARCH SYNTHASE 1, CHLOROPLASTIC/AMYLOPLASTIC"/>
    <property type="match status" value="1"/>
</dbReference>
<keyword evidence="4 7" id="KW-0328">Glycosyltransferase</keyword>
<proteinExistence type="inferred from homology"/>
<evidence type="ECO:0000256" key="6">
    <source>
        <dbReference type="ARBA" id="ARBA00023056"/>
    </source>
</evidence>
<dbReference type="GO" id="GO:0005978">
    <property type="term" value="P:glycogen biosynthetic process"/>
    <property type="evidence" value="ECO:0007669"/>
    <property type="project" value="UniProtKB-UniRule"/>
</dbReference>
<dbReference type="InterPro" id="IPR001296">
    <property type="entry name" value="Glyco_trans_1"/>
</dbReference>
<evidence type="ECO:0000256" key="7">
    <source>
        <dbReference type="HAMAP-Rule" id="MF_00484"/>
    </source>
</evidence>
<reference evidence="10" key="1">
    <citation type="submission" date="2020-07" db="EMBL/GenBank/DDBJ databases">
        <title>Huge and variable diversity of episymbiotic CPR bacteria and DPANN archaea in groundwater ecosystems.</title>
        <authorList>
            <person name="He C.Y."/>
            <person name="Keren R."/>
            <person name="Whittaker M."/>
            <person name="Farag I.F."/>
            <person name="Doudna J."/>
            <person name="Cate J.H.D."/>
            <person name="Banfield J.F."/>
        </authorList>
    </citation>
    <scope>NUCLEOTIDE SEQUENCE</scope>
    <source>
        <strain evidence="10">NC_groundwater_17_Pr7_B-0.1um_64_12</strain>
    </source>
</reference>
<protein>
    <recommendedName>
        <fullName evidence="7">Glycogen synthase</fullName>
        <ecNumber evidence="7">2.4.1.21</ecNumber>
    </recommendedName>
    <alternativeName>
        <fullName evidence="7">Starch [bacterial glycogen] synthase</fullName>
    </alternativeName>
</protein>
<name>A0A931LSY3_FIMGI</name>
<comment type="function">
    <text evidence="2 7">Synthesizes alpha-1,4-glucan chains using ADP-glucose.</text>
</comment>
<keyword evidence="6 7" id="KW-0320">Glycogen biosynthesis</keyword>
<feature type="domain" description="Starch synthase catalytic" evidence="9">
    <location>
        <begin position="2"/>
        <end position="237"/>
    </location>
</feature>
<dbReference type="NCBIfam" id="TIGR02095">
    <property type="entry name" value="glgA"/>
    <property type="match status" value="1"/>
</dbReference>
<keyword evidence="5 7" id="KW-0808">Transferase</keyword>
<feature type="binding site" evidence="7">
    <location>
        <position position="15"/>
    </location>
    <ligand>
        <name>ADP-alpha-D-glucose</name>
        <dbReference type="ChEBI" id="CHEBI:57498"/>
    </ligand>
</feature>
<comment type="similarity">
    <text evidence="3 7">Belongs to the glycosyltransferase 1 family. Bacterial/plant glycogen synthase subfamily.</text>
</comment>
<comment type="caution">
    <text evidence="10">The sequence shown here is derived from an EMBL/GenBank/DDBJ whole genome shotgun (WGS) entry which is preliminary data.</text>
</comment>
<evidence type="ECO:0000259" key="9">
    <source>
        <dbReference type="Pfam" id="PF08323"/>
    </source>
</evidence>
<evidence type="ECO:0000256" key="5">
    <source>
        <dbReference type="ARBA" id="ARBA00022679"/>
    </source>
</evidence>
<accession>A0A931LSY3</accession>
<dbReference type="EC" id="2.4.1.21" evidence="7"/>
<dbReference type="Pfam" id="PF08323">
    <property type="entry name" value="Glyco_transf_5"/>
    <property type="match status" value="1"/>
</dbReference>
<dbReference type="InterPro" id="IPR011835">
    <property type="entry name" value="GS/SS"/>
</dbReference>
<gene>
    <name evidence="7" type="primary">glgA</name>
    <name evidence="10" type="ORF">HYR64_07350</name>
</gene>
<comment type="catalytic activity">
    <reaction evidence="1 7">
        <text>[(1-&gt;4)-alpha-D-glucosyl](n) + ADP-alpha-D-glucose = [(1-&gt;4)-alpha-D-glucosyl](n+1) + ADP + H(+)</text>
        <dbReference type="Rhea" id="RHEA:18189"/>
        <dbReference type="Rhea" id="RHEA-COMP:9584"/>
        <dbReference type="Rhea" id="RHEA-COMP:9587"/>
        <dbReference type="ChEBI" id="CHEBI:15378"/>
        <dbReference type="ChEBI" id="CHEBI:15444"/>
        <dbReference type="ChEBI" id="CHEBI:57498"/>
        <dbReference type="ChEBI" id="CHEBI:456216"/>
        <dbReference type="EC" id="2.4.1.21"/>
    </reaction>
</comment>
<evidence type="ECO:0000256" key="4">
    <source>
        <dbReference type="ARBA" id="ARBA00022676"/>
    </source>
</evidence>
<organism evidence="10 11">
    <name type="scientific">Fimbriimonas ginsengisoli</name>
    <dbReference type="NCBI Taxonomy" id="1005039"/>
    <lineage>
        <taxon>Bacteria</taxon>
        <taxon>Bacillati</taxon>
        <taxon>Armatimonadota</taxon>
        <taxon>Fimbriimonadia</taxon>
        <taxon>Fimbriimonadales</taxon>
        <taxon>Fimbriimonadaceae</taxon>
        <taxon>Fimbriimonas</taxon>
    </lineage>
</organism>
<dbReference type="GO" id="GO:0004373">
    <property type="term" value="F:alpha-1,4-glucan glucosyltransferase (UDP-glucose donor) activity"/>
    <property type="evidence" value="ECO:0007669"/>
    <property type="project" value="InterPro"/>
</dbReference>
<comment type="pathway">
    <text evidence="7">Glycan biosynthesis; glycogen biosynthesis.</text>
</comment>
<dbReference type="HAMAP" id="MF_00484">
    <property type="entry name" value="Glycogen_synth"/>
    <property type="match status" value="1"/>
</dbReference>
<dbReference type="InterPro" id="IPR013534">
    <property type="entry name" value="Starch_synth_cat_dom"/>
</dbReference>
<dbReference type="Proteomes" id="UP000727962">
    <property type="component" value="Unassembled WGS sequence"/>
</dbReference>
<sequence length="482" mass="52490">MKILFVSAEVSPYAKVGGLADVAGSLPKALAAHGHDVRIVMPAYGMTLSDPRWKVRRVGQLEAVMNSAWSEKARIHEVVDAPVPVYLVGSDKRFADVDRSERIYGPNGSEPYQFFSCAALALPEAIGWEPDVIHCHDWQTGFVPVLMRERKPDRWAAVAAVYTVHNLAYQGEFPPSDLDLLGLPRSLFDFRHVEAYGAVNYLKAGCTYADHVTTVSPRYAEEIQTPGYGCRLDGLMRFLDEQGRLSGILNGLDLDEFNPATDPHIAANYSAANPAGKAACRAELLANVGLRPIQGAPIIGIVTRLSEQKGMDLVLAAGAELARKAQLIVLGTGDPALGAGFLALQAKNRTRVRFLEGFSIDMAPKIYAGSDLFLMPSAFEPCGLGQMIAMRYGTPPIVRRTGGLSNTVFEGENGFVFDLKTPEAMMAAVNRAVKAFKDPERWTKLMHAGMTGAYGWDGRASAYERVYERCAAARQAPVRVRA</sequence>
<dbReference type="SUPFAM" id="SSF53756">
    <property type="entry name" value="UDP-Glycosyltransferase/glycogen phosphorylase"/>
    <property type="match status" value="1"/>
</dbReference>
<evidence type="ECO:0000313" key="11">
    <source>
        <dbReference type="Proteomes" id="UP000727962"/>
    </source>
</evidence>
<evidence type="ECO:0000256" key="2">
    <source>
        <dbReference type="ARBA" id="ARBA00002764"/>
    </source>
</evidence>
<dbReference type="AlphaFoldDB" id="A0A931LSY3"/>
<evidence type="ECO:0000313" key="10">
    <source>
        <dbReference type="EMBL" id="MBI1756905.1"/>
    </source>
</evidence>
<dbReference type="PANTHER" id="PTHR45825:SF11">
    <property type="entry name" value="ALPHA AMYLASE DOMAIN-CONTAINING PROTEIN"/>
    <property type="match status" value="1"/>
</dbReference>
<evidence type="ECO:0000256" key="3">
    <source>
        <dbReference type="ARBA" id="ARBA00010281"/>
    </source>
</evidence>